<dbReference type="AlphaFoldDB" id="A0A9Q1ICS5"/>
<comment type="caution">
    <text evidence="1">The sequence shown here is derived from an EMBL/GenBank/DDBJ whole genome shotgun (WGS) entry which is preliminary data.</text>
</comment>
<evidence type="ECO:0000313" key="1">
    <source>
        <dbReference type="EMBL" id="KAJ8334919.1"/>
    </source>
</evidence>
<dbReference type="Proteomes" id="UP001152622">
    <property type="component" value="Chromosome 21"/>
</dbReference>
<evidence type="ECO:0000313" key="2">
    <source>
        <dbReference type="Proteomes" id="UP001152622"/>
    </source>
</evidence>
<accession>A0A9Q1ICS5</accession>
<organism evidence="1 2">
    <name type="scientific">Synaphobranchus kaupii</name>
    <name type="common">Kaup's arrowtooth eel</name>
    <dbReference type="NCBI Taxonomy" id="118154"/>
    <lineage>
        <taxon>Eukaryota</taxon>
        <taxon>Metazoa</taxon>
        <taxon>Chordata</taxon>
        <taxon>Craniata</taxon>
        <taxon>Vertebrata</taxon>
        <taxon>Euteleostomi</taxon>
        <taxon>Actinopterygii</taxon>
        <taxon>Neopterygii</taxon>
        <taxon>Teleostei</taxon>
        <taxon>Anguilliformes</taxon>
        <taxon>Synaphobranchidae</taxon>
        <taxon>Synaphobranchus</taxon>
    </lineage>
</organism>
<gene>
    <name evidence="1" type="ORF">SKAU_G00405580</name>
</gene>
<reference evidence="1" key="1">
    <citation type="journal article" date="2023" name="Science">
        <title>Genome structures resolve the early diversification of teleost fishes.</title>
        <authorList>
            <person name="Parey E."/>
            <person name="Louis A."/>
            <person name="Montfort J."/>
            <person name="Bouchez O."/>
            <person name="Roques C."/>
            <person name="Iampietro C."/>
            <person name="Lluch J."/>
            <person name="Castinel A."/>
            <person name="Donnadieu C."/>
            <person name="Desvignes T."/>
            <person name="Floi Bucao C."/>
            <person name="Jouanno E."/>
            <person name="Wen M."/>
            <person name="Mejri S."/>
            <person name="Dirks R."/>
            <person name="Jansen H."/>
            <person name="Henkel C."/>
            <person name="Chen W.J."/>
            <person name="Zahm M."/>
            <person name="Cabau C."/>
            <person name="Klopp C."/>
            <person name="Thompson A.W."/>
            <person name="Robinson-Rechavi M."/>
            <person name="Braasch I."/>
            <person name="Lecointre G."/>
            <person name="Bobe J."/>
            <person name="Postlethwait J.H."/>
            <person name="Berthelot C."/>
            <person name="Roest Crollius H."/>
            <person name="Guiguen Y."/>
        </authorList>
    </citation>
    <scope>NUCLEOTIDE SEQUENCE</scope>
    <source>
        <strain evidence="1">WJC10195</strain>
    </source>
</reference>
<name>A0A9Q1ICS5_SYNKA</name>
<proteinExistence type="predicted"/>
<sequence length="104" mass="10959">MDVISNTLQIREDTCLASGLSSLRDGGGLIVPFTSGHLRASFIRVSSRRMAALDHCPKSCCGGPENEIWAVHQAPEVMLGDTGRGGAGDSALVALLNTKHCHSE</sequence>
<protein>
    <submittedName>
        <fullName evidence="1">Uncharacterized protein</fullName>
    </submittedName>
</protein>
<keyword evidence="2" id="KW-1185">Reference proteome</keyword>
<dbReference type="EMBL" id="JAINUF010000021">
    <property type="protein sequence ID" value="KAJ8334919.1"/>
    <property type="molecule type" value="Genomic_DNA"/>
</dbReference>